<feature type="compositionally biased region" description="Basic residues" evidence="2">
    <location>
        <begin position="604"/>
        <end position="614"/>
    </location>
</feature>
<feature type="region of interest" description="Disordered" evidence="2">
    <location>
        <begin position="604"/>
        <end position="648"/>
    </location>
</feature>
<dbReference type="InterPro" id="IPR027914">
    <property type="entry name" value="DUF4456"/>
</dbReference>
<dbReference type="Pfam" id="PF14644">
    <property type="entry name" value="DUF4456"/>
    <property type="match status" value="1"/>
</dbReference>
<feature type="compositionally biased region" description="Polar residues" evidence="2">
    <location>
        <begin position="1113"/>
        <end position="1123"/>
    </location>
</feature>
<keyword evidence="1" id="KW-0175">Coiled coil</keyword>
<dbReference type="InterPro" id="IPR028089">
    <property type="entry name" value="DUF4455"/>
</dbReference>
<feature type="coiled-coil region" evidence="1">
    <location>
        <begin position="452"/>
        <end position="560"/>
    </location>
</feature>
<dbReference type="GeneID" id="111123993"/>
<dbReference type="RefSeq" id="XP_022322515.1">
    <property type="nucleotide sequence ID" value="XM_022466807.1"/>
</dbReference>
<dbReference type="OrthoDB" id="431588at2759"/>
<name>A0A8B8D489_CRAVI</name>
<feature type="domain" description="DUF4456" evidence="4">
    <location>
        <begin position="1270"/>
        <end position="1474"/>
    </location>
</feature>
<protein>
    <submittedName>
        <fullName evidence="6">Coiled-coil domain-containing protein 180-like isoform X2</fullName>
    </submittedName>
</protein>
<organism evidence="5 6">
    <name type="scientific">Crassostrea virginica</name>
    <name type="common">Eastern oyster</name>
    <dbReference type="NCBI Taxonomy" id="6565"/>
    <lineage>
        <taxon>Eukaryota</taxon>
        <taxon>Metazoa</taxon>
        <taxon>Spiralia</taxon>
        <taxon>Lophotrochozoa</taxon>
        <taxon>Mollusca</taxon>
        <taxon>Bivalvia</taxon>
        <taxon>Autobranchia</taxon>
        <taxon>Pteriomorphia</taxon>
        <taxon>Ostreida</taxon>
        <taxon>Ostreoidea</taxon>
        <taxon>Ostreidae</taxon>
        <taxon>Crassostrea</taxon>
    </lineage>
</organism>
<evidence type="ECO:0000256" key="1">
    <source>
        <dbReference type="SAM" id="Coils"/>
    </source>
</evidence>
<feature type="region of interest" description="Disordered" evidence="2">
    <location>
        <begin position="1158"/>
        <end position="1230"/>
    </location>
</feature>
<feature type="coiled-coil region" evidence="1">
    <location>
        <begin position="1344"/>
        <end position="1378"/>
    </location>
</feature>
<evidence type="ECO:0000313" key="5">
    <source>
        <dbReference type="Proteomes" id="UP000694844"/>
    </source>
</evidence>
<dbReference type="Pfam" id="PF14643">
    <property type="entry name" value="DUF4455"/>
    <property type="match status" value="1"/>
</dbReference>
<gene>
    <name evidence="6" type="primary">LOC111123993</name>
</gene>
<feature type="domain" description="DUF4455" evidence="3">
    <location>
        <begin position="137"/>
        <end position="603"/>
    </location>
</feature>
<dbReference type="PANTHER" id="PTHR21444">
    <property type="entry name" value="COILED-COIL DOMAIN-CONTAINING PROTEIN 180"/>
    <property type="match status" value="1"/>
</dbReference>
<proteinExistence type="predicted"/>
<feature type="compositionally biased region" description="Polar residues" evidence="2">
    <location>
        <begin position="1204"/>
        <end position="1230"/>
    </location>
</feature>
<evidence type="ECO:0000313" key="6">
    <source>
        <dbReference type="RefSeq" id="XP_022322515.1"/>
    </source>
</evidence>
<feature type="compositionally biased region" description="Basic and acidic residues" evidence="2">
    <location>
        <begin position="1096"/>
        <end position="1109"/>
    </location>
</feature>
<evidence type="ECO:0000256" key="2">
    <source>
        <dbReference type="SAM" id="MobiDB-lite"/>
    </source>
</evidence>
<dbReference type="Proteomes" id="UP000694844">
    <property type="component" value="Chromosome 3"/>
</dbReference>
<accession>A0A8B8D489</accession>
<evidence type="ECO:0000259" key="4">
    <source>
        <dbReference type="Pfam" id="PF14644"/>
    </source>
</evidence>
<feature type="compositionally biased region" description="Basic and acidic residues" evidence="2">
    <location>
        <begin position="1167"/>
        <end position="1176"/>
    </location>
</feature>
<feature type="region of interest" description="Disordered" evidence="2">
    <location>
        <begin position="1093"/>
        <end position="1135"/>
    </location>
</feature>
<reference evidence="6" key="1">
    <citation type="submission" date="2025-08" db="UniProtKB">
        <authorList>
            <consortium name="RefSeq"/>
        </authorList>
    </citation>
    <scope>IDENTIFICATION</scope>
    <source>
        <tissue evidence="6">Whole sample</tissue>
    </source>
</reference>
<dbReference type="PANTHER" id="PTHR21444:SF14">
    <property type="entry name" value="COILED-COIL DOMAIN-CONTAINING PROTEIN 180"/>
    <property type="match status" value="1"/>
</dbReference>
<keyword evidence="5" id="KW-1185">Reference proteome</keyword>
<sequence length="1583" mass="181818">MAETASMRVVPSGKIYRQMFDAQVQLQRSLTKMKSRETNTAPLDHSPERQSTAIPVVKLTREDVAHGLLTERQRTWADGFPNDPYVENPVLHKQYSEFVRSTMKESDSSKAGKEVQGLPDIVVPAKEGSNIIQRIAASRQKRHESTVEDLHQELSVINSDLEPVITEYSETLLRKLDDDDKEINHLLARIERDEDLLTYNLGELYKLWDEVQHHSAERQMWINELDKQLSKVEDDRIDMMRNVFKTYAKTLENIAHLMPPDLNRFLDQESQLVNQTMLSNRRAYSDLYVRLMSSDIEREKAQYTIWKRRVEDWRQLNTKLAIEHFSNFMHEEKIINPPGVTKVYNFMIAEHDVINRRRLDVIKQLCDLKPPASTKTAVYQWDKTLQNLTKEIDSVNQLHLSKLHAEYEKVCQDCLEKIEFIKKSLIDDGVCAPARAQQVVDQEMLPLVGERQKVFENNLETMERDLENHMKETSERLKMLFKFAQGSAHVWDVHEIGLAKQERALQEKLEQCRQVHDNQNQDKEAHLDIIMDRMRQDATEKQLKDSLEKALNMLNKIKTAYEIFHKEQMDIVKNYPTMVKAELKGYDEGVCKFFEVGRNQPKKSKSKILAPKKSKSGEISENTDTPIDFLEYPDPCDESQPELGKENSLPEAVSEILATERGTLFYVLTEAGEYGIPPEKETPAQEKERPDGEGTAFMTEVDIPAPSKPEYIQKIDVDEAVLTEVKKKIRMNFLNHLEEWHVQATERAESVVIAKCEELNSELELRFHLHKPRARRAELDVHNVRAAELVMHSERVTRHTKGIIQALAELRQGFNKMTQEHNKLASKFRQDIEALEVVFVNATKSSKLISLQSQLGNELTNFMEIIRTSLLQYRKHLDKTLQMLRESNARFIKSFKVFSDGGNFCPEEIDVYRKKLENMSSKIDVSEGAIMSDMEDIEKKRLDQATKVASEFEDRFKNHMIDLIFMEKIARWLTNTQVKIKAEVANSNSQAQQLAQHLSDLDRRIDACERPNLDKEPACKKEMQITSRQLNEKLKSVFEAFQDRSTYLNCIKDPTPRPPSGSMQGPPALGALHPVPPIFERKLVRMGSESTCGNLTERKSTRMSSDHGARVGFSQSTDVQPTPISKMGKQPQEDPSVNVIKSILRAQKSKMRFGMDAELDGELTGGPHHESREKLKSSMSTTTTSEKSKQTSKGKSSHSTGGSENSPKRVQSGMENLHSTPSVPRLRQNSKSTKFDKKYLVFGEKEEEGEETHILGIIKKTLREALDGLLTNAEMYYRSKGNRPVTRPQALQETFEACADVIVQKLQSYYTQSDEYHNQCLQEFRNQLSQLERSVAHVPALLIRDILKEELQKSTAERKRMTEEFSQVQVELEQCQQEHSHLLRPTLGHPHSEDSLKALCEKEESRHKDYVAAVEKHTKDLQSSALSHAQTFIDMLARTAEHQVLQYDNLLVIDDVIKGRVESPKYPTSELIRRKNAGLPLEDDEDKGALPRGKNTWPGIPNNELVIGESPSKVTMTASITTTKTTLGQSATITARDAAYQDYKAEFEKTLKWIDSERQKLMQAEQRWVDSWNTSVEKVKQLY</sequence>
<feature type="compositionally biased region" description="Low complexity" evidence="2">
    <location>
        <begin position="1177"/>
        <end position="1189"/>
    </location>
</feature>
<evidence type="ECO:0000259" key="3">
    <source>
        <dbReference type="Pfam" id="PF14643"/>
    </source>
</evidence>
<feature type="region of interest" description="Disordered" evidence="2">
    <location>
        <begin position="1477"/>
        <end position="1496"/>
    </location>
</feature>